<proteinExistence type="predicted"/>
<accession>E9E0Y4</accession>
<dbReference type="GO" id="GO:0102193">
    <property type="term" value="F:protein-ribulosamine 3-kinase activity"/>
    <property type="evidence" value="ECO:0007669"/>
    <property type="project" value="UniProtKB-EC"/>
</dbReference>
<dbReference type="SUPFAM" id="SSF56112">
    <property type="entry name" value="Protein kinase-like (PK-like)"/>
    <property type="match status" value="1"/>
</dbReference>
<keyword evidence="4" id="KW-0808">Transferase</keyword>
<dbReference type="Proteomes" id="UP000002499">
    <property type="component" value="Unassembled WGS sequence"/>
</dbReference>
<dbReference type="PANTHER" id="PTHR12149">
    <property type="entry name" value="FRUCTOSAMINE 3 KINASE-RELATED PROTEIN"/>
    <property type="match status" value="1"/>
</dbReference>
<dbReference type="HOGENOM" id="CLU_036517_0_3_1"/>
<dbReference type="STRING" id="655827.E9E0Y4"/>
<feature type="region of interest" description="Disordered" evidence="3">
    <location>
        <begin position="38"/>
        <end position="77"/>
    </location>
</feature>
<protein>
    <recommendedName>
        <fullName evidence="1">protein-ribulosamine 3-kinase</fullName>
        <ecNumber evidence="1">2.7.1.172</ecNumber>
    </recommendedName>
</protein>
<keyword evidence="5" id="KW-1185">Reference proteome</keyword>
<dbReference type="KEGG" id="maw:19247843"/>
<dbReference type="eggNOG" id="KOG3021">
    <property type="taxonomic scope" value="Eukaryota"/>
</dbReference>
<gene>
    <name evidence="4" type="ORF">MAC_03532</name>
</gene>
<evidence type="ECO:0000256" key="3">
    <source>
        <dbReference type="SAM" id="MobiDB-lite"/>
    </source>
</evidence>
<evidence type="ECO:0000256" key="2">
    <source>
        <dbReference type="ARBA" id="ARBA00048655"/>
    </source>
</evidence>
<dbReference type="GeneID" id="19247843"/>
<dbReference type="Pfam" id="PF03881">
    <property type="entry name" value="Fructosamin_kin"/>
    <property type="match status" value="1"/>
</dbReference>
<dbReference type="PANTHER" id="PTHR12149:SF8">
    <property type="entry name" value="PROTEIN-RIBULOSAMINE 3-KINASE"/>
    <property type="match status" value="1"/>
</dbReference>
<dbReference type="FunFam" id="3.90.1200.10:FF:000018">
    <property type="entry name" value="Fructosamine-3-kinase, putative"/>
    <property type="match status" value="1"/>
</dbReference>
<name>E9E0Y4_METAQ</name>
<dbReference type="InterPro" id="IPR011009">
    <property type="entry name" value="Kinase-like_dom_sf"/>
</dbReference>
<dbReference type="EMBL" id="GL698491">
    <property type="protein sequence ID" value="EFY90286.1"/>
    <property type="molecule type" value="Genomic_DNA"/>
</dbReference>
<reference evidence="4 5" key="1">
    <citation type="journal article" date="2011" name="PLoS Genet.">
        <title>Genome sequencing and comparative transcriptomics of the model entomopathogenic fungi Metarhizium anisopliae and M. acridum.</title>
        <authorList>
            <person name="Gao Q."/>
            <person name="Jin K."/>
            <person name="Ying S.H."/>
            <person name="Zhang Y."/>
            <person name="Xiao G."/>
            <person name="Shang Y."/>
            <person name="Duan Z."/>
            <person name="Hu X."/>
            <person name="Xie X.Q."/>
            <person name="Zhou G."/>
            <person name="Peng G."/>
            <person name="Luo Z."/>
            <person name="Huang W."/>
            <person name="Wang B."/>
            <person name="Fang W."/>
            <person name="Wang S."/>
            <person name="Zhong Y."/>
            <person name="Ma L.J."/>
            <person name="St Leger R.J."/>
            <person name="Zhao G.P."/>
            <person name="Pei Y."/>
            <person name="Feng M.G."/>
            <person name="Xia Y."/>
            <person name="Wang C."/>
        </authorList>
    </citation>
    <scope>NUCLEOTIDE SEQUENCE [LARGE SCALE GENOMIC DNA]</scope>
    <source>
        <strain evidence="4 5">CQMa 102</strain>
    </source>
</reference>
<dbReference type="EC" id="2.7.1.172" evidence="1"/>
<evidence type="ECO:0000313" key="4">
    <source>
        <dbReference type="EMBL" id="EFY90286.1"/>
    </source>
</evidence>
<sequence length="455" mass="49078">MPSKKQSWFARHMAPPPPLNTNPVCPCANCYNILAQKPEMGPRRDTTSSNLSSSSTDSLSRPGREPDTVSGTQGVGRGGVHLTYTIIEHLPDKGRRHPDIEPDISKKLCPAPMLGVDRGQSWLGFPQASHTITMAPNVDPAILKALGVDGQHAEIASHGSSGFSATFKLSITIDGQSINYFVKTGTGRAAELMFKGEHASLNAIQSAVPSLCPKSYAHGAMSTSNKYFLVTDFLDLGSTAPGGSGQSLAAKLAKLHTTPAPIPDGHDKPMFGFPVSTCCGETAQDNSWKSSWAEFYADNRLRSILKDCVRNNGSDAELSKAVETVASKVVPRLIGESTMKDITPVVIHGDLWSGNHSKGRIGGKGGAEEVVFDPSAVYGHSEYELGIMNMFGGFGASFWKEYESLVPKAEPKHEWEDRVALYELYHHLNHFAIFGGGYRVGAMSLMRKLIAKYGN</sequence>
<evidence type="ECO:0000256" key="1">
    <source>
        <dbReference type="ARBA" id="ARBA00011961"/>
    </source>
</evidence>
<dbReference type="AlphaFoldDB" id="E9E0Y4"/>
<feature type="compositionally biased region" description="Low complexity" evidence="3">
    <location>
        <begin position="47"/>
        <end position="61"/>
    </location>
</feature>
<comment type="catalytic activity">
    <reaction evidence="2">
        <text>N(6)-D-ribulosyl-L-lysyl-[protein] + ATP = N(6)-(3-O-phospho-D-ribulosyl)-L-lysyl-[protein] + ADP + H(+)</text>
        <dbReference type="Rhea" id="RHEA:48432"/>
        <dbReference type="Rhea" id="RHEA-COMP:12103"/>
        <dbReference type="Rhea" id="RHEA-COMP:12104"/>
        <dbReference type="ChEBI" id="CHEBI:15378"/>
        <dbReference type="ChEBI" id="CHEBI:30616"/>
        <dbReference type="ChEBI" id="CHEBI:90418"/>
        <dbReference type="ChEBI" id="CHEBI:90420"/>
        <dbReference type="ChEBI" id="CHEBI:456216"/>
        <dbReference type="EC" id="2.7.1.172"/>
    </reaction>
    <physiologicalReaction direction="left-to-right" evidence="2">
        <dbReference type="Rhea" id="RHEA:48433"/>
    </physiologicalReaction>
</comment>
<evidence type="ECO:0000313" key="5">
    <source>
        <dbReference type="Proteomes" id="UP000002499"/>
    </source>
</evidence>
<dbReference type="InParanoid" id="E9E0Y4"/>
<dbReference type="OrthoDB" id="5772781at2759"/>
<dbReference type="InterPro" id="IPR016477">
    <property type="entry name" value="Fructo-/Ketosamine-3-kinase"/>
</dbReference>
<dbReference type="Gene3D" id="3.90.1200.10">
    <property type="match status" value="1"/>
</dbReference>
<organism evidence="5">
    <name type="scientific">Metarhizium acridum (strain CQMa 102)</name>
    <dbReference type="NCBI Taxonomy" id="655827"/>
    <lineage>
        <taxon>Eukaryota</taxon>
        <taxon>Fungi</taxon>
        <taxon>Dikarya</taxon>
        <taxon>Ascomycota</taxon>
        <taxon>Pezizomycotina</taxon>
        <taxon>Sordariomycetes</taxon>
        <taxon>Hypocreomycetidae</taxon>
        <taxon>Hypocreales</taxon>
        <taxon>Clavicipitaceae</taxon>
        <taxon>Metarhizium</taxon>
    </lineage>
</organism>